<comment type="subcellular location">
    <subcellularLocation>
        <location evidence="1">Cell membrane</location>
        <topology evidence="1">Multi-pass membrane protein</topology>
    </subcellularLocation>
</comment>
<dbReference type="PANTHER" id="PTHR34979">
    <property type="entry name" value="INNER MEMBRANE PROTEIN YGAZ"/>
    <property type="match status" value="1"/>
</dbReference>
<keyword evidence="7 8" id="KW-0472">Membrane</keyword>
<keyword evidence="5 8" id="KW-0812">Transmembrane</keyword>
<evidence type="ECO:0000256" key="4">
    <source>
        <dbReference type="ARBA" id="ARBA00022475"/>
    </source>
</evidence>
<dbReference type="Proteomes" id="UP001243195">
    <property type="component" value="Unassembled WGS sequence"/>
</dbReference>
<name>A0AAW8JJR2_9GAMM</name>
<keyword evidence="6 8" id="KW-1133">Transmembrane helix</keyword>
<evidence type="ECO:0000313" key="10">
    <source>
        <dbReference type="Proteomes" id="UP001243195"/>
    </source>
</evidence>
<reference evidence="9" key="1">
    <citation type="submission" date="2023-08" db="EMBL/GenBank/DDBJ databases">
        <title>Emergence of clinically-relevant ST2 carbapenem-resistant Acinetobacter baumannii strains in hospital sewages in Zhejiang, East of China.</title>
        <authorList>
            <person name="Kaichao C."/>
            <person name="Zhang R."/>
        </authorList>
    </citation>
    <scope>NUCLEOTIDE SEQUENCE</scope>
    <source>
        <strain evidence="9">M-SY-60</strain>
    </source>
</reference>
<feature type="transmembrane region" description="Helical" evidence="8">
    <location>
        <begin position="214"/>
        <end position="230"/>
    </location>
</feature>
<evidence type="ECO:0000313" key="9">
    <source>
        <dbReference type="EMBL" id="MDQ9072708.1"/>
    </source>
</evidence>
<proteinExistence type="inferred from homology"/>
<evidence type="ECO:0000256" key="7">
    <source>
        <dbReference type="ARBA" id="ARBA00023136"/>
    </source>
</evidence>
<protein>
    <submittedName>
        <fullName evidence="9">AzlC family ABC transporter permease</fullName>
    </submittedName>
</protein>
<accession>A0AAW8JJR2</accession>
<keyword evidence="3" id="KW-0813">Transport</keyword>
<dbReference type="AlphaFoldDB" id="A0AAW8JJR2"/>
<dbReference type="GO" id="GO:1903785">
    <property type="term" value="P:L-valine transmembrane transport"/>
    <property type="evidence" value="ECO:0007669"/>
    <property type="project" value="TreeGrafter"/>
</dbReference>
<comment type="similarity">
    <text evidence="2">Belongs to the AzlC family.</text>
</comment>
<dbReference type="Pfam" id="PF03591">
    <property type="entry name" value="AzlC"/>
    <property type="match status" value="1"/>
</dbReference>
<organism evidence="9 10">
    <name type="scientific">Acinetobacter gerneri</name>
    <dbReference type="NCBI Taxonomy" id="202952"/>
    <lineage>
        <taxon>Bacteria</taxon>
        <taxon>Pseudomonadati</taxon>
        <taxon>Pseudomonadota</taxon>
        <taxon>Gammaproteobacteria</taxon>
        <taxon>Moraxellales</taxon>
        <taxon>Moraxellaceae</taxon>
        <taxon>Acinetobacter</taxon>
    </lineage>
</organism>
<evidence type="ECO:0000256" key="3">
    <source>
        <dbReference type="ARBA" id="ARBA00022448"/>
    </source>
</evidence>
<evidence type="ECO:0000256" key="1">
    <source>
        <dbReference type="ARBA" id="ARBA00004651"/>
    </source>
</evidence>
<dbReference type="InterPro" id="IPR011606">
    <property type="entry name" value="Brnchd-chn_aa_trnsp_permease"/>
</dbReference>
<feature type="transmembrane region" description="Helical" evidence="8">
    <location>
        <begin position="107"/>
        <end position="127"/>
    </location>
</feature>
<feature type="transmembrane region" description="Helical" evidence="8">
    <location>
        <begin position="134"/>
        <end position="159"/>
    </location>
</feature>
<sequence length="239" mass="26353">MNLSSFTRQSDASRPFYQGALDILPLSIAVLPWGILAGSMAVNAGLSIWQSIAMSAVVFAGAAQLVSLGLVMAGASIFTIIITVFFITSQHFIYALKFRPEVMHYPFFRRLLIGFLLTDELFAVAVTRQNKLTFAYMFGAGLCFYLAWCFFSLLGIILAHSISDLQKLHLDFSIVAVFILLIIPMIKNRACLFGVLVSMCSALIFKYFHIEAGTVLSGVLGMFCAVLYATQTSRQEQKA</sequence>
<evidence type="ECO:0000256" key="8">
    <source>
        <dbReference type="SAM" id="Phobius"/>
    </source>
</evidence>
<dbReference type="GO" id="GO:0005886">
    <property type="term" value="C:plasma membrane"/>
    <property type="evidence" value="ECO:0007669"/>
    <property type="project" value="UniProtKB-SubCell"/>
</dbReference>
<feature type="transmembrane region" description="Helical" evidence="8">
    <location>
        <begin position="58"/>
        <end position="87"/>
    </location>
</feature>
<keyword evidence="4" id="KW-1003">Cell membrane</keyword>
<dbReference type="RefSeq" id="WP_308957007.1">
    <property type="nucleotide sequence ID" value="NZ_JAVICY010000026.1"/>
</dbReference>
<comment type="caution">
    <text evidence="9">The sequence shown here is derived from an EMBL/GenBank/DDBJ whole genome shotgun (WGS) entry which is preliminary data.</text>
</comment>
<evidence type="ECO:0000256" key="2">
    <source>
        <dbReference type="ARBA" id="ARBA00010735"/>
    </source>
</evidence>
<gene>
    <name evidence="9" type="ORF">RFH51_14715</name>
</gene>
<feature type="transmembrane region" description="Helical" evidence="8">
    <location>
        <begin position="23"/>
        <end position="46"/>
    </location>
</feature>
<evidence type="ECO:0000256" key="6">
    <source>
        <dbReference type="ARBA" id="ARBA00022989"/>
    </source>
</evidence>
<dbReference type="EMBL" id="JAVIDA010000024">
    <property type="protein sequence ID" value="MDQ9072708.1"/>
    <property type="molecule type" value="Genomic_DNA"/>
</dbReference>
<dbReference type="PANTHER" id="PTHR34979:SF1">
    <property type="entry name" value="INNER MEMBRANE PROTEIN YGAZ"/>
    <property type="match status" value="1"/>
</dbReference>
<evidence type="ECO:0000256" key="5">
    <source>
        <dbReference type="ARBA" id="ARBA00022692"/>
    </source>
</evidence>